<reference evidence="1" key="7">
    <citation type="submission" date="2012-08" db="EMBL/GenBank/DDBJ databases">
        <title>Oryza sativa nipponbare(GA3) genomic DNA, chromosome 4.</title>
        <authorList>
            <consortium name="IRGSP(International Rice Genome Sequencing Project)"/>
        </authorList>
    </citation>
    <scope>NUCLEOTIDE SEQUENCE</scope>
</reference>
<accession>Q7XRN5</accession>
<reference evidence="1" key="4">
    <citation type="journal article" date="2007" name="Genome Res.">
        <title>Curated Genome Annotation of Oryza sativa ssp. japonica and Comparative Genome Analysis with Arabidopsis thaliana.</title>
        <authorList>
            <consortium name="The Rice Annotation Project (RAP)"/>
            <person name="Itoh T."/>
            <person name="Tanaka T."/>
            <person name="Barrero R.A."/>
            <person name="Yamasaki C."/>
            <person name="Fujii Y."/>
            <person name="Hilton P.B."/>
            <person name="Antonio B.A."/>
            <person name="Aono H."/>
            <person name="Apweiler R."/>
            <person name="Bruskiewich R."/>
            <person name="Bureau T."/>
            <person name="Burr F."/>
            <person name="Costa de Oliveira A."/>
            <person name="Fuks G."/>
            <person name="Habara T."/>
            <person name="Haberer G."/>
            <person name="Han B."/>
            <person name="Harada E."/>
            <person name="Hiraki A.T."/>
            <person name="Hirochika H."/>
            <person name="Hoen D."/>
            <person name="Hokari H."/>
            <person name="Hosokawa S."/>
            <person name="Hsing Y."/>
            <person name="Ikawa H."/>
            <person name="Ikeo K."/>
            <person name="Imanishi T."/>
            <person name="Ito Y."/>
            <person name="Jaiswal P."/>
            <person name="Kanno M."/>
            <person name="Kawahara Y."/>
            <person name="Kawamura T."/>
            <person name="Kawashima H."/>
            <person name="Khurana J.P."/>
            <person name="Kikuchi S."/>
            <person name="Komatsu S."/>
            <person name="Koyanagi K.O."/>
            <person name="Kubooka H."/>
            <person name="Lieberherr D."/>
            <person name="Lin Y.C."/>
            <person name="Lonsdale D."/>
            <person name="Matsumoto T."/>
            <person name="Matsuya A."/>
            <person name="McCombie W.R."/>
            <person name="Messing J."/>
            <person name="Miyao A."/>
            <person name="Mulder N."/>
            <person name="Nagamura Y."/>
            <person name="Nam J."/>
            <person name="Namiki N."/>
            <person name="Numa H."/>
            <person name="Nurimoto S."/>
            <person name="O'donovan C."/>
            <person name="Ohyanagi H."/>
            <person name="Okido T."/>
            <person name="Oota S."/>
            <person name="Osato N."/>
            <person name="Palmer L.E."/>
            <person name="Quetier F."/>
            <person name="Raghuvanshi S."/>
            <person name="Saichi N."/>
            <person name="Sakai H."/>
            <person name="Sakai Y."/>
            <person name="Sakata K."/>
            <person name="Sakurai T."/>
            <person name="Sato F."/>
            <person name="Sato Y."/>
            <person name="Schoof H."/>
            <person name="Seki M."/>
            <person name="Shibata M."/>
            <person name="Shimizu Y."/>
            <person name="Shinozaki K."/>
            <person name="Shinso Y."/>
            <person name="Singh N.K."/>
            <person name="Smith-White B."/>
            <person name="Takeda J."/>
            <person name="Tanino M."/>
            <person name="Tatusova T."/>
            <person name="Thongjuea S."/>
            <person name="Todokoro F."/>
            <person name="Tsugane M."/>
            <person name="Tyagi A.K."/>
            <person name="Vanavichit A."/>
            <person name="Wang A."/>
            <person name="Wing R.A."/>
            <person name="Yamaguchi K."/>
            <person name="Yamamoto M."/>
            <person name="Yamamoto N."/>
            <person name="Yu Y."/>
            <person name="Zhang H."/>
            <person name="Zhao Q."/>
            <person name="Higo K."/>
            <person name="Burr B."/>
            <person name="Gojobori T."/>
            <person name="Sasaki T."/>
        </authorList>
    </citation>
    <scope>NUCLEOTIDE SEQUENCE</scope>
</reference>
<reference evidence="1" key="5">
    <citation type="journal article" date="2008" name="Nucleic Acids Res.">
        <title>The Rice Annotation Project Database (RAP-DB): 2008 update.</title>
        <authorList>
            <consortium name="The Rice Annotation Project (RAP)"/>
            <person name="Tanaka T."/>
            <person name="Antonio B.A."/>
            <person name="Kikuchi S."/>
            <person name="Matsumoto T."/>
            <person name="Nagamura Y."/>
            <person name="Numa H."/>
            <person name="Sakai H."/>
            <person name="Wu J."/>
            <person name="Itoh T."/>
            <person name="Sasaki T."/>
            <person name="Aono R."/>
            <person name="Fujii Y."/>
            <person name="Habara T."/>
            <person name="Harada E."/>
            <person name="Kanno M."/>
            <person name="Kawahara Y."/>
            <person name="Kawashima H."/>
            <person name="Kubooka H."/>
            <person name="Matsuya A."/>
            <person name="Nakaoka H."/>
            <person name="Saichi N."/>
            <person name="Sanbonmatsu R."/>
            <person name="Sato Y."/>
            <person name="Shinso Y."/>
            <person name="Suzuki M."/>
            <person name="Takeda J."/>
            <person name="Tanino M."/>
            <person name="Todokoro F."/>
            <person name="Yamaguchi K."/>
            <person name="Yamamoto N."/>
            <person name="Yamasaki C."/>
            <person name="Imanishi T."/>
            <person name="Okido T."/>
            <person name="Tada M."/>
            <person name="Ikeo K."/>
            <person name="Tateno Y."/>
            <person name="Gojobori T."/>
            <person name="Lin Y.C."/>
            <person name="Wei F.J."/>
            <person name="Hsing Y.I."/>
            <person name="Zhao Q."/>
            <person name="Han B."/>
            <person name="Kramer M.R."/>
            <person name="McCombie R.W."/>
            <person name="Lonsdale D."/>
            <person name="O'Donovan C.C."/>
            <person name="Whitfield E.J."/>
            <person name="Apweiler R."/>
            <person name="Koyanagi K.O."/>
            <person name="Khurana J.P."/>
            <person name="Raghuvanshi S."/>
            <person name="Singh N.K."/>
            <person name="Tyagi A.K."/>
            <person name="Haberer G."/>
            <person name="Fujisawa M."/>
            <person name="Hosokawa S."/>
            <person name="Ito Y."/>
            <person name="Ikawa H."/>
            <person name="Shibata M."/>
            <person name="Yamamoto M."/>
            <person name="Bruskiewich R.M."/>
            <person name="Hoen D.R."/>
            <person name="Bureau TE."/>
            <person name="Namiki N."/>
            <person name="Ohyanagi H."/>
            <person name="Sakai Y."/>
            <person name="Nobushima S."/>
            <person name="Sakata K."/>
            <person name="Barrero R.A."/>
            <person name="Sato Y."/>
            <person name="Souvorov A."/>
            <person name="Smith-White B."/>
            <person name="Tatusova T."/>
            <person name="An S."/>
            <person name="An G."/>
            <person name="OOta S."/>
            <person name="Fuks G."/>
            <person name="Messing J."/>
            <person name="Christie K.R."/>
            <person name="Lieberherr D."/>
            <person name="Kim H."/>
            <person name="Zuccolo A."/>
            <person name="Wing R.A."/>
            <person name="Nobuta K."/>
            <person name="Green P.J."/>
            <person name="Lu C."/>
            <person name="Meyers BC."/>
            <person name="Chaparro C."/>
            <person name="Piegu B."/>
            <person name="Panaud O."/>
            <person name="Echeverria M."/>
        </authorList>
    </citation>
    <scope>NUCLEOTIDE SEQUENCE</scope>
</reference>
<reference evidence="1" key="8">
    <citation type="submission" date="2012-08" db="EMBL/GenBank/DDBJ databases">
        <title>The Second Rice Annotation Project Meeting (RAP2).</title>
        <authorList>
            <consortium name="The Rice Annotation Project (RAP)"/>
        </authorList>
    </citation>
    <scope>NUCLEOTIDE SEQUENCE</scope>
</reference>
<gene>
    <name evidence="1" type="ordered locus">Os04g0308300</name>
    <name evidence="2" type="ORF">OSJNBa0024J22.13</name>
</gene>
<protein>
    <submittedName>
        <fullName evidence="2">OSJNBa0024J22.13 protein</fullName>
    </submittedName>
    <submittedName>
        <fullName evidence="1">Os04g0308300 protein</fullName>
    </submittedName>
</protein>
<dbReference type="Proteomes" id="UP000000763">
    <property type="component" value="Chromosome 4"/>
</dbReference>
<dbReference type="AlphaFoldDB" id="Q7XRN5"/>
<reference evidence="1 3" key="2">
    <citation type="journal article" date="2005" name="Nature">
        <title>The map-based sequence of the rice genome.</title>
        <authorList>
            <consortium name="International rice genome sequencing project (IRGSP)"/>
            <person name="Matsumoto T."/>
            <person name="Wu J."/>
            <person name="Kanamori H."/>
            <person name="Katayose Y."/>
            <person name="Fujisawa M."/>
            <person name="Namiki N."/>
            <person name="Mizuno H."/>
            <person name="Yamamoto K."/>
            <person name="Antonio B.A."/>
            <person name="Baba T."/>
            <person name="Sakata K."/>
            <person name="Nagamura Y."/>
            <person name="Aoki H."/>
            <person name="Arikawa K."/>
            <person name="Arita K."/>
            <person name="Bito T."/>
            <person name="Chiden Y."/>
            <person name="Fujitsuka N."/>
            <person name="Fukunaka R."/>
            <person name="Hamada M."/>
            <person name="Harada C."/>
            <person name="Hayashi A."/>
            <person name="Hijishita S."/>
            <person name="Honda M."/>
            <person name="Hosokawa S."/>
            <person name="Ichikawa Y."/>
            <person name="Idonuma A."/>
            <person name="Iijima M."/>
            <person name="Ikeda M."/>
            <person name="Ikeno M."/>
            <person name="Ito K."/>
            <person name="Ito S."/>
            <person name="Ito T."/>
            <person name="Ito Y."/>
            <person name="Ito Y."/>
            <person name="Iwabuchi A."/>
            <person name="Kamiya K."/>
            <person name="Karasawa W."/>
            <person name="Kurita K."/>
            <person name="Katagiri S."/>
            <person name="Kikuta A."/>
            <person name="Kobayashi H."/>
            <person name="Kobayashi N."/>
            <person name="Machita K."/>
            <person name="Maehara T."/>
            <person name="Masukawa M."/>
            <person name="Mizubayashi T."/>
            <person name="Mukai Y."/>
            <person name="Nagasaki H."/>
            <person name="Nagata Y."/>
            <person name="Naito S."/>
            <person name="Nakashima M."/>
            <person name="Nakama Y."/>
            <person name="Nakamichi Y."/>
            <person name="Nakamura M."/>
            <person name="Meguro A."/>
            <person name="Negishi M."/>
            <person name="Ohta I."/>
            <person name="Ohta T."/>
            <person name="Okamoto M."/>
            <person name="Ono N."/>
            <person name="Saji S."/>
            <person name="Sakaguchi M."/>
            <person name="Sakai K."/>
            <person name="Shibata M."/>
            <person name="Shimokawa T."/>
            <person name="Song J."/>
            <person name="Takazaki Y."/>
            <person name="Terasawa K."/>
            <person name="Tsugane M."/>
            <person name="Tsuji K."/>
            <person name="Ueda S."/>
            <person name="Waki K."/>
            <person name="Yamagata H."/>
            <person name="Yamamoto M."/>
            <person name="Yamamoto S."/>
            <person name="Yamane H."/>
            <person name="Yoshiki S."/>
            <person name="Yoshihara R."/>
            <person name="Yukawa K."/>
            <person name="Zhong H."/>
            <person name="Yano M."/>
            <person name="Yuan Q."/>
            <person name="Ouyang S."/>
            <person name="Liu J."/>
            <person name="Jones K.M."/>
            <person name="Gansberger K."/>
            <person name="Moffat K."/>
            <person name="Hill J."/>
            <person name="Bera J."/>
            <person name="Fadrosh D."/>
            <person name="Jin S."/>
            <person name="Johri S."/>
            <person name="Kim M."/>
            <person name="Overton L."/>
            <person name="Reardon M."/>
            <person name="Tsitrin T."/>
            <person name="Vuong H."/>
            <person name="Weaver B."/>
            <person name="Ciecko A."/>
            <person name="Tallon L."/>
            <person name="Jackson J."/>
            <person name="Pai G."/>
            <person name="Aken S.V."/>
            <person name="Utterback T."/>
            <person name="Reidmuller S."/>
            <person name="Feldblyum T."/>
            <person name="Hsiao J."/>
            <person name="Zismann V."/>
            <person name="Iobst S."/>
            <person name="de Vazeille A.R."/>
            <person name="Buell C.R."/>
            <person name="Ying K."/>
            <person name="Li Y."/>
            <person name="Lu T."/>
            <person name="Huang Y."/>
            <person name="Zhao Q."/>
            <person name="Feng Q."/>
            <person name="Zhang L."/>
            <person name="Zhu J."/>
            <person name="Weng Q."/>
            <person name="Mu J."/>
            <person name="Lu Y."/>
            <person name="Fan D."/>
            <person name="Liu Y."/>
            <person name="Guan J."/>
            <person name="Zhang Y."/>
            <person name="Yu S."/>
            <person name="Liu X."/>
            <person name="Zhang Y."/>
            <person name="Hong G."/>
            <person name="Han B."/>
            <person name="Choisne N."/>
            <person name="Demange N."/>
            <person name="Orjeda G."/>
            <person name="Samain S."/>
            <person name="Cattolico L."/>
            <person name="Pelletier E."/>
            <person name="Couloux A."/>
            <person name="Segurens B."/>
            <person name="Wincker P."/>
            <person name="D'Hont A."/>
            <person name="Scarpelli C."/>
            <person name="Weissenbach J."/>
            <person name="Salanoubat M."/>
            <person name="Quetier F."/>
            <person name="Yu Y."/>
            <person name="Kim H.R."/>
            <person name="Rambo T."/>
            <person name="Currie J."/>
            <person name="Collura K."/>
            <person name="Luo M."/>
            <person name="Yang T."/>
            <person name="Ammiraju J.S.S."/>
            <person name="Engler F."/>
            <person name="Soderlund C."/>
            <person name="Wing R.A."/>
            <person name="Palmer L.E."/>
            <person name="de la Bastide M."/>
            <person name="Spiegel L."/>
            <person name="Nascimento L."/>
            <person name="Zutavern T."/>
            <person name="O'Shaughnessy A."/>
            <person name="Dike S."/>
            <person name="Dedhia N."/>
            <person name="Preston R."/>
            <person name="Balija V."/>
            <person name="McCombie W.R."/>
            <person name="Chow T."/>
            <person name="Chen H."/>
            <person name="Chung M."/>
            <person name="Chen C."/>
            <person name="Shaw J."/>
            <person name="Wu H."/>
            <person name="Hsiao K."/>
            <person name="Chao Y."/>
            <person name="Chu M."/>
            <person name="Cheng C."/>
            <person name="Hour A."/>
            <person name="Lee P."/>
            <person name="Lin S."/>
            <person name="Lin Y."/>
            <person name="Liou J."/>
            <person name="Liu S."/>
            <person name="Hsing Y."/>
            <person name="Raghuvanshi S."/>
            <person name="Mohanty A."/>
            <person name="Bharti A.K."/>
            <person name="Gaur A."/>
            <person name="Gupta V."/>
            <person name="Kumar D."/>
            <person name="Ravi V."/>
            <person name="Vij S."/>
            <person name="Kapur A."/>
            <person name="Khurana P."/>
            <person name="Khurana P."/>
            <person name="Khurana J.P."/>
            <person name="Tyagi A.K."/>
            <person name="Gaikwad K."/>
            <person name="Singh A."/>
            <person name="Dalal V."/>
            <person name="Srivastava S."/>
            <person name="Dixit A."/>
            <person name="Pal A.K."/>
            <person name="Ghazi I.A."/>
            <person name="Yadav M."/>
            <person name="Pandit A."/>
            <person name="Bhargava A."/>
            <person name="Sureshbabu K."/>
            <person name="Batra K."/>
            <person name="Sharma T.R."/>
            <person name="Mohapatra T."/>
            <person name="Singh N.K."/>
            <person name="Messing J."/>
            <person name="Nelson A.B."/>
            <person name="Fuks G."/>
            <person name="Kavchok S."/>
            <person name="Keizer G."/>
            <person name="Linton E."/>
            <person name="Llaca V."/>
            <person name="Song R."/>
            <person name="Tanyolac B."/>
            <person name="Young S."/>
            <person name="Ho-Il K."/>
            <person name="Hahn J.H."/>
            <person name="Sangsakoo G."/>
            <person name="Vanavichit A."/>
            <person name="de Mattos Luiz.A.T."/>
            <person name="Zimmer P.D."/>
            <person name="Malone G."/>
            <person name="Dellagostin O."/>
            <person name="de Oliveira A.C."/>
            <person name="Bevan M."/>
            <person name="Bancroft I."/>
            <person name="Minx P."/>
            <person name="Cordum H."/>
            <person name="Wilson R."/>
            <person name="Cheng Z."/>
            <person name="Jin W."/>
            <person name="Jiang J."/>
            <person name="Leong S.A."/>
            <person name="Iwama H."/>
            <person name="Gojobori T."/>
            <person name="Itoh T."/>
            <person name="Niimura Y."/>
            <person name="Fujii Y."/>
            <person name="Habara T."/>
            <person name="Sakai H."/>
            <person name="Sato Y."/>
            <person name="Wilson G."/>
            <person name="Kumar K."/>
            <person name="McCouch S."/>
            <person name="Juretic N."/>
            <person name="Hoen D."/>
            <person name="Wright S."/>
            <person name="Bruskiewich R."/>
            <person name="Bureau T."/>
            <person name="Miyao A."/>
            <person name="Hirochika H."/>
            <person name="Nishikawa T."/>
            <person name="Kadowaki K."/>
            <person name="Sugiura M."/>
            <person name="Burr B."/>
            <person name="Sasaki T."/>
        </authorList>
    </citation>
    <scope>NUCLEOTIDE SEQUENCE [LARGE SCALE GENOMIC DNA]</scope>
    <source>
        <strain evidence="3">cv. Nipponbare</strain>
    </source>
</reference>
<sequence length="144" mass="16396">MARNESRRFNILNICADVRGWLEANWGCTRMDPSSTPQHRRLGLGKCQRELMAGASWHTLGEHEHLFPQIKRNIQSSSAYTEVREKDHFPNYWGYIKEEKLEKAGKICTDQTDKNCASTVSVGGCTSSEFIAVLQHKFGPLPEE</sequence>
<dbReference type="EMBL" id="AL731596">
    <property type="protein sequence ID" value="CAE02409.2"/>
    <property type="molecule type" value="Genomic_DNA"/>
</dbReference>
<evidence type="ECO:0000313" key="2">
    <source>
        <dbReference type="EMBL" id="CAE02409.2"/>
    </source>
</evidence>
<reference evidence="3" key="6">
    <citation type="journal article" date="2008" name="Nucleic Acids Res.">
        <title>The rice annotation project database (RAP-DB): 2008 update.</title>
        <authorList>
            <consortium name="The rice annotation project (RAP)"/>
        </authorList>
    </citation>
    <scope>GENOME REANNOTATION</scope>
    <source>
        <strain evidence="3">cv. Nipponbare</strain>
    </source>
</reference>
<organism evidence="2 3">
    <name type="scientific">Oryza sativa subsp. japonica</name>
    <name type="common">Rice</name>
    <dbReference type="NCBI Taxonomy" id="39947"/>
    <lineage>
        <taxon>Eukaryota</taxon>
        <taxon>Viridiplantae</taxon>
        <taxon>Streptophyta</taxon>
        <taxon>Embryophyta</taxon>
        <taxon>Tracheophyta</taxon>
        <taxon>Spermatophyta</taxon>
        <taxon>Magnoliopsida</taxon>
        <taxon>Liliopsida</taxon>
        <taxon>Poales</taxon>
        <taxon>Poaceae</taxon>
        <taxon>BOP clade</taxon>
        <taxon>Oryzoideae</taxon>
        <taxon>Oryzeae</taxon>
        <taxon>Oryzinae</taxon>
        <taxon>Oryza</taxon>
        <taxon>Oryza sativa</taxon>
    </lineage>
</organism>
<proteinExistence type="predicted"/>
<dbReference type="KEGG" id="dosa:Os04g0308300"/>
<name>Q7XRN5_ORYSJ</name>
<evidence type="ECO:0000313" key="3">
    <source>
        <dbReference type="Proteomes" id="UP000000763"/>
    </source>
</evidence>
<dbReference type="EMBL" id="AP008210">
    <property type="protein sequence ID" value="BAF14339.1"/>
    <property type="molecule type" value="Genomic_DNA"/>
</dbReference>
<reference evidence="1" key="3">
    <citation type="journal article" date="2006" name="Nucleic Acids Res.">
        <title>The Rice Annotation Project Database (RAP-DB): hub for Oryza sativa ssp. japonica genome information.</title>
        <authorList>
            <person name="Ohyanagi H."/>
            <person name="Tanaka T."/>
            <person name="Sakai H."/>
            <person name="Shigemoto Y."/>
            <person name="Yamaguchi K."/>
            <person name="Habara T."/>
            <person name="Fujii Y."/>
            <person name="Antonio B.A."/>
            <person name="Nagamura Y."/>
            <person name="Imanishi T."/>
            <person name="Ikeo K."/>
            <person name="Itoh T."/>
            <person name="Gojobori T."/>
            <person name="Sasaki T."/>
        </authorList>
    </citation>
    <scope>NUCLEOTIDE SEQUENCE</scope>
</reference>
<evidence type="ECO:0000313" key="1">
    <source>
        <dbReference type="EMBL" id="BAF14339.1"/>
    </source>
</evidence>
<reference evidence="2" key="1">
    <citation type="journal article" date="2002" name="Nature">
        <title>Sequence and analysis of rice chromosome 4.</title>
        <authorList>
            <person name="Feng Q."/>
            <person name="Zhang Y."/>
            <person name="Hao P."/>
            <person name="Wang S."/>
            <person name="Fu G."/>
            <person name="Huang Y."/>
            <person name="Li Y."/>
            <person name="Zhu J."/>
            <person name="Liu Y."/>
            <person name="Hu X."/>
            <person name="Jia P."/>
            <person name="Zhang Y."/>
            <person name="Zhao Q."/>
            <person name="Ying K."/>
            <person name="Yu S."/>
            <person name="Tang Y."/>
            <person name="Weng Q."/>
            <person name="Zhang L."/>
            <person name="Lu Y."/>
            <person name="Mu J."/>
            <person name="Lu Y."/>
            <person name="Zhang L.S."/>
            <person name="Yu Z."/>
            <person name="Fan D."/>
            <person name="Liu X."/>
            <person name="Lu T."/>
            <person name="Li C."/>
            <person name="Wu Y."/>
            <person name="Sun T."/>
            <person name="Lei H."/>
            <person name="Li T."/>
            <person name="Hu H."/>
            <person name="Guan J."/>
            <person name="Wu M."/>
            <person name="Zhang R."/>
            <person name="Zhou B."/>
            <person name="Chen Z."/>
            <person name="Chen L."/>
            <person name="Jin Z."/>
            <person name="Wang R."/>
            <person name="Yin H."/>
            <person name="Cai Z."/>
            <person name="Ren S."/>
            <person name="Lv G."/>
            <person name="Gu W."/>
            <person name="Zhu G."/>
            <person name="Tu Y."/>
            <person name="Jia J."/>
            <person name="Zhang Y."/>
            <person name="Chen J."/>
            <person name="Kang H."/>
            <person name="Chen X."/>
            <person name="Shao C."/>
            <person name="Sun Y."/>
            <person name="Hu Q."/>
            <person name="Zhang X."/>
            <person name="Zhang W."/>
            <person name="Wang L."/>
            <person name="Ding C."/>
            <person name="Sheng H."/>
            <person name="Gu J."/>
            <person name="Chen S."/>
            <person name="Ni L."/>
            <person name="Zhu F."/>
            <person name="Chen W."/>
            <person name="Lan L."/>
            <person name="Lai Y."/>
            <person name="Cheng Z."/>
            <person name="Gu M."/>
            <person name="Jiang J."/>
            <person name="Li J."/>
            <person name="Hong G."/>
            <person name="Xue Y."/>
            <person name="Han B."/>
        </authorList>
    </citation>
    <scope>NUCLEOTIDE SEQUENCE</scope>
</reference>